<feature type="compositionally biased region" description="Basic and acidic residues" evidence="1">
    <location>
        <begin position="17"/>
        <end position="26"/>
    </location>
</feature>
<protein>
    <submittedName>
        <fullName evidence="2">Uncharacterized protein</fullName>
    </submittedName>
</protein>
<feature type="region of interest" description="Disordered" evidence="1">
    <location>
        <begin position="1"/>
        <end position="37"/>
    </location>
</feature>
<dbReference type="Proteomes" id="UP000712281">
    <property type="component" value="Unassembled WGS sequence"/>
</dbReference>
<proteinExistence type="predicted"/>
<organism evidence="2 3">
    <name type="scientific">Brassica cretica</name>
    <name type="common">Mustard</name>
    <dbReference type="NCBI Taxonomy" id="69181"/>
    <lineage>
        <taxon>Eukaryota</taxon>
        <taxon>Viridiplantae</taxon>
        <taxon>Streptophyta</taxon>
        <taxon>Embryophyta</taxon>
        <taxon>Tracheophyta</taxon>
        <taxon>Spermatophyta</taxon>
        <taxon>Magnoliopsida</taxon>
        <taxon>eudicotyledons</taxon>
        <taxon>Gunneridae</taxon>
        <taxon>Pentapetalae</taxon>
        <taxon>rosids</taxon>
        <taxon>malvids</taxon>
        <taxon>Brassicales</taxon>
        <taxon>Brassicaceae</taxon>
        <taxon>Brassiceae</taxon>
        <taxon>Brassica</taxon>
    </lineage>
</organism>
<evidence type="ECO:0000256" key="1">
    <source>
        <dbReference type="SAM" id="MobiDB-lite"/>
    </source>
</evidence>
<feature type="compositionally biased region" description="Polar residues" evidence="1">
    <location>
        <begin position="1"/>
        <end position="14"/>
    </location>
</feature>
<reference evidence="2" key="1">
    <citation type="submission" date="2019-12" db="EMBL/GenBank/DDBJ databases">
        <title>Genome sequencing and annotation of Brassica cretica.</title>
        <authorList>
            <person name="Studholme D.J."/>
            <person name="Sarris P.F."/>
        </authorList>
    </citation>
    <scope>NUCLEOTIDE SEQUENCE</scope>
    <source>
        <strain evidence="2">PFS-001/15</strain>
        <tissue evidence="2">Leaf</tissue>
    </source>
</reference>
<sequence length="55" mass="6485">MSHNDTTPLYQSFSVGHRRDREYDQQRRKRPPWSSLNPRYILTVRSIQPPNASSG</sequence>
<dbReference type="EMBL" id="QGKW02001988">
    <property type="protein sequence ID" value="KAF2554193.1"/>
    <property type="molecule type" value="Genomic_DNA"/>
</dbReference>
<evidence type="ECO:0000313" key="2">
    <source>
        <dbReference type="EMBL" id="KAF2554193.1"/>
    </source>
</evidence>
<evidence type="ECO:0000313" key="3">
    <source>
        <dbReference type="Proteomes" id="UP000712281"/>
    </source>
</evidence>
<dbReference type="AlphaFoldDB" id="A0A8S9H7X7"/>
<comment type="caution">
    <text evidence="2">The sequence shown here is derived from an EMBL/GenBank/DDBJ whole genome shotgun (WGS) entry which is preliminary data.</text>
</comment>
<accession>A0A8S9H7X7</accession>
<gene>
    <name evidence="2" type="ORF">F2Q68_00037629</name>
</gene>
<name>A0A8S9H7X7_BRACR</name>